<dbReference type="EMBL" id="VSSQ01005348">
    <property type="protein sequence ID" value="MPM28791.1"/>
    <property type="molecule type" value="Genomic_DNA"/>
</dbReference>
<accession>A0A644YLN9</accession>
<protein>
    <submittedName>
        <fullName evidence="1">Uncharacterized protein</fullName>
    </submittedName>
</protein>
<organism evidence="1">
    <name type="scientific">bioreactor metagenome</name>
    <dbReference type="NCBI Taxonomy" id="1076179"/>
    <lineage>
        <taxon>unclassified sequences</taxon>
        <taxon>metagenomes</taxon>
        <taxon>ecological metagenomes</taxon>
    </lineage>
</organism>
<comment type="caution">
    <text evidence="1">The sequence shown here is derived from an EMBL/GenBank/DDBJ whole genome shotgun (WGS) entry which is preliminary data.</text>
</comment>
<sequence>MPGAWPCGVGGWCGAGGSVTLGGRRAGEGFLGGTLTASWPGLLWGVGVRGHWTVVWWVGCTVGS</sequence>
<dbReference type="AlphaFoldDB" id="A0A644YLN9"/>
<name>A0A644YLN9_9ZZZZ</name>
<proteinExistence type="predicted"/>
<evidence type="ECO:0000313" key="1">
    <source>
        <dbReference type="EMBL" id="MPM28791.1"/>
    </source>
</evidence>
<gene>
    <name evidence="1" type="ORF">SDC9_75319</name>
</gene>
<reference evidence="1" key="1">
    <citation type="submission" date="2019-08" db="EMBL/GenBank/DDBJ databases">
        <authorList>
            <person name="Kucharzyk K."/>
            <person name="Murdoch R.W."/>
            <person name="Higgins S."/>
            <person name="Loffler F."/>
        </authorList>
    </citation>
    <scope>NUCLEOTIDE SEQUENCE</scope>
</reference>